<name>A0A6A4GZ42_9AGAR</name>
<evidence type="ECO:0000259" key="4">
    <source>
        <dbReference type="PROSITE" id="PS51158"/>
    </source>
</evidence>
<dbReference type="Gene3D" id="3.20.200.10">
    <property type="entry name" value="MHCK/EF2 kinase"/>
    <property type="match status" value="1"/>
</dbReference>
<evidence type="ECO:0000256" key="2">
    <source>
        <dbReference type="ARBA" id="ARBA00022679"/>
    </source>
</evidence>
<evidence type="ECO:0000256" key="1">
    <source>
        <dbReference type="ARBA" id="ARBA00022527"/>
    </source>
</evidence>
<dbReference type="OrthoDB" id="301415at2759"/>
<dbReference type="AlphaFoldDB" id="A0A6A4GZ42"/>
<dbReference type="GO" id="GO:0005524">
    <property type="term" value="F:ATP binding"/>
    <property type="evidence" value="ECO:0007669"/>
    <property type="project" value="InterPro"/>
</dbReference>
<dbReference type="InterPro" id="IPR011009">
    <property type="entry name" value="Kinase-like_dom_sf"/>
</dbReference>
<evidence type="ECO:0000256" key="3">
    <source>
        <dbReference type="ARBA" id="ARBA00022777"/>
    </source>
</evidence>
<dbReference type="EMBL" id="ML769663">
    <property type="protein sequence ID" value="KAE9390277.1"/>
    <property type="molecule type" value="Genomic_DNA"/>
</dbReference>
<keyword evidence="3" id="KW-0418">Kinase</keyword>
<keyword evidence="1" id="KW-0723">Serine/threonine-protein kinase</keyword>
<dbReference type="InterPro" id="IPR004166">
    <property type="entry name" value="a-kinase_dom"/>
</dbReference>
<gene>
    <name evidence="5" type="ORF">BT96DRAFT_1002414</name>
</gene>
<proteinExistence type="predicted"/>
<protein>
    <recommendedName>
        <fullName evidence="4">Alpha-type protein kinase domain-containing protein</fullName>
    </recommendedName>
</protein>
<feature type="domain" description="Alpha-type protein kinase" evidence="4">
    <location>
        <begin position="27"/>
        <end position="276"/>
    </location>
</feature>
<organism evidence="5 6">
    <name type="scientific">Gymnopus androsaceus JB14</name>
    <dbReference type="NCBI Taxonomy" id="1447944"/>
    <lineage>
        <taxon>Eukaryota</taxon>
        <taxon>Fungi</taxon>
        <taxon>Dikarya</taxon>
        <taxon>Basidiomycota</taxon>
        <taxon>Agaricomycotina</taxon>
        <taxon>Agaricomycetes</taxon>
        <taxon>Agaricomycetidae</taxon>
        <taxon>Agaricales</taxon>
        <taxon>Marasmiineae</taxon>
        <taxon>Omphalotaceae</taxon>
        <taxon>Gymnopus</taxon>
    </lineage>
</organism>
<dbReference type="SMART" id="SM00811">
    <property type="entry name" value="Alpha_kinase"/>
    <property type="match status" value="1"/>
</dbReference>
<dbReference type="PROSITE" id="PS51158">
    <property type="entry name" value="ALPHA_KINASE"/>
    <property type="match status" value="1"/>
</dbReference>
<keyword evidence="2" id="KW-0808">Transferase</keyword>
<sequence length="293" mass="32388">MPLQSSFAPAGITAVNFVIASVQVDEVTGKVEIEWPTSSAQNMAQLSLEQGSLSDEVFAQGKTQKVYTLTFRGQKMVAKQFFNVGEGPDTVDMNTNKDELEKEAICLAQTGYFYKCFLELAEERAVDMGDGNFLLALEVIESGANPSSASGLTSYELQDQELSAEYAAVAWLLEPRRQKQFKKWTGTCEHPSYNNNMVGNILTCFAHFVDLHSKKSVVLADIQTSVVGSKHVLFDMMFHTKNGKSGAGDHGQDGIDNYVKVHHCVDRCETMRFEAPEPEKISVKDSDSEDSEE</sequence>
<dbReference type="SUPFAM" id="SSF56112">
    <property type="entry name" value="Protein kinase-like (PK-like)"/>
    <property type="match status" value="1"/>
</dbReference>
<evidence type="ECO:0000313" key="5">
    <source>
        <dbReference type="EMBL" id="KAE9390277.1"/>
    </source>
</evidence>
<reference evidence="5" key="1">
    <citation type="journal article" date="2019" name="Environ. Microbiol.">
        <title>Fungal ecological strategies reflected in gene transcription - a case study of two litter decomposers.</title>
        <authorList>
            <person name="Barbi F."/>
            <person name="Kohler A."/>
            <person name="Barry K."/>
            <person name="Baskaran P."/>
            <person name="Daum C."/>
            <person name="Fauchery L."/>
            <person name="Ihrmark K."/>
            <person name="Kuo A."/>
            <person name="LaButti K."/>
            <person name="Lipzen A."/>
            <person name="Morin E."/>
            <person name="Grigoriev I.V."/>
            <person name="Henrissat B."/>
            <person name="Lindahl B."/>
            <person name="Martin F."/>
        </authorList>
    </citation>
    <scope>NUCLEOTIDE SEQUENCE</scope>
    <source>
        <strain evidence="5">JB14</strain>
    </source>
</reference>
<keyword evidence="6" id="KW-1185">Reference proteome</keyword>
<dbReference type="Proteomes" id="UP000799118">
    <property type="component" value="Unassembled WGS sequence"/>
</dbReference>
<evidence type="ECO:0000313" key="6">
    <source>
        <dbReference type="Proteomes" id="UP000799118"/>
    </source>
</evidence>
<accession>A0A6A4GZ42</accession>
<dbReference type="CDD" id="cd04515">
    <property type="entry name" value="Alpha_kinase"/>
    <property type="match status" value="1"/>
</dbReference>
<dbReference type="Pfam" id="PF02816">
    <property type="entry name" value="Alpha_kinase"/>
    <property type="match status" value="1"/>
</dbReference>
<dbReference type="GO" id="GO:0004674">
    <property type="term" value="F:protein serine/threonine kinase activity"/>
    <property type="evidence" value="ECO:0007669"/>
    <property type="project" value="UniProtKB-KW"/>
</dbReference>